<organism evidence="2 3">
    <name type="scientific">Cytospora mali</name>
    <name type="common">Apple Valsa canker fungus</name>
    <name type="synonym">Valsa mali</name>
    <dbReference type="NCBI Taxonomy" id="578113"/>
    <lineage>
        <taxon>Eukaryota</taxon>
        <taxon>Fungi</taxon>
        <taxon>Dikarya</taxon>
        <taxon>Ascomycota</taxon>
        <taxon>Pezizomycotina</taxon>
        <taxon>Sordariomycetes</taxon>
        <taxon>Sordariomycetidae</taxon>
        <taxon>Diaporthales</taxon>
        <taxon>Cytosporaceae</taxon>
        <taxon>Cytospora</taxon>
    </lineage>
</organism>
<gene>
    <name evidence="2" type="ORF">VP1G_05963</name>
</gene>
<accession>A0A194V487</accession>
<dbReference type="EMBL" id="KN714717">
    <property type="protein sequence ID" value="KUI58698.1"/>
    <property type="molecule type" value="Genomic_DNA"/>
</dbReference>
<keyword evidence="3" id="KW-1185">Reference proteome</keyword>
<feature type="region of interest" description="Disordered" evidence="1">
    <location>
        <begin position="273"/>
        <end position="312"/>
    </location>
</feature>
<evidence type="ECO:0000313" key="2">
    <source>
        <dbReference type="EMBL" id="KUI58698.1"/>
    </source>
</evidence>
<dbReference type="AlphaFoldDB" id="A0A194V487"/>
<evidence type="ECO:0000313" key="3">
    <source>
        <dbReference type="Proteomes" id="UP000078576"/>
    </source>
</evidence>
<reference evidence="3" key="1">
    <citation type="submission" date="2014-12" db="EMBL/GenBank/DDBJ databases">
        <title>Genome Sequence of Valsa Canker Pathogens Uncovers a Specific Adaption of Colonization on Woody Bark.</title>
        <authorList>
            <person name="Yin Z."/>
            <person name="Liu H."/>
            <person name="Gao X."/>
            <person name="Li Z."/>
            <person name="Song N."/>
            <person name="Ke X."/>
            <person name="Dai Q."/>
            <person name="Wu Y."/>
            <person name="Sun Y."/>
            <person name="Xu J.-R."/>
            <person name="Kang Z.K."/>
            <person name="Wang L."/>
            <person name="Huang L."/>
        </authorList>
    </citation>
    <scope>NUCLEOTIDE SEQUENCE [LARGE SCALE GENOMIC DNA]</scope>
    <source>
        <strain evidence="3">SXYL134</strain>
    </source>
</reference>
<dbReference type="OrthoDB" id="4364812at2759"/>
<protein>
    <submittedName>
        <fullName evidence="2">Uncharacterized protein</fullName>
    </submittedName>
</protein>
<sequence>MPLHERSFKLQVWGADLFLLEKWDMSSSLSDDDQVLQIFSSFTQLPFAQRYAYTQRVKDQGFKEPTDLPQADQDLLSRLRKPEELQAVAGMVWLQTCYEEGSNAAFSAFLGARADKTEFPVFRDARRYNYGGGDGWRRIFTRLPQMLDPYSVSPDWYEDEKKKALEECYEAEQQDTAEVEEQGGDPEEDGTYWMELYSGYHYAAKVGLIFVADEEMVRAAAEDLASAKVLAVWFDEMGRVVRHTRMSADDTWNVEVMETVMCGVLPERGEWMRAEPGEDYDWDGPLGPPSITGQGDDSGEEDSGKEDSGEAD</sequence>
<evidence type="ECO:0000256" key="1">
    <source>
        <dbReference type="SAM" id="MobiDB-lite"/>
    </source>
</evidence>
<name>A0A194V487_CYTMA</name>
<dbReference type="STRING" id="694573.A0A194V487"/>
<dbReference type="Proteomes" id="UP000078576">
    <property type="component" value="Unassembled WGS sequence"/>
</dbReference>
<proteinExistence type="predicted"/>